<protein>
    <submittedName>
        <fullName evidence="2">Uncharacterized protein</fullName>
    </submittedName>
</protein>
<comment type="caution">
    <text evidence="2">The sequence shown here is derived from an EMBL/GenBank/DDBJ whole genome shotgun (WGS) entry which is preliminary data.</text>
</comment>
<feature type="chain" id="PRO_5040443642" evidence="1">
    <location>
        <begin position="20"/>
        <end position="141"/>
    </location>
</feature>
<gene>
    <name evidence="2" type="ORF">CAMP_LOCUS6061</name>
</gene>
<evidence type="ECO:0000256" key="1">
    <source>
        <dbReference type="SAM" id="SignalP"/>
    </source>
</evidence>
<name>A0A9P1MX18_9PELO</name>
<sequence>MRFLLFVLLFSTSLQLVSSLTALQESGKGFWLSYLKHHSQRNPEILHPDFKYFKNGDFIMNRDPYAKYMRGQSEEEVQKWRGMYEELSKQSNVQWEQNFKYFDVQIAGEGLIYFKGPGGRYTLIEARGIEGGYQVLKMEFY</sequence>
<proteinExistence type="predicted"/>
<evidence type="ECO:0000313" key="2">
    <source>
        <dbReference type="EMBL" id="CAI5443424.1"/>
    </source>
</evidence>
<reference evidence="2" key="1">
    <citation type="submission" date="2022-11" db="EMBL/GenBank/DDBJ databases">
        <authorList>
            <person name="Kikuchi T."/>
        </authorList>
    </citation>
    <scope>NUCLEOTIDE SEQUENCE</scope>
    <source>
        <strain evidence="2">PS1010</strain>
    </source>
</reference>
<organism evidence="2 3">
    <name type="scientific">Caenorhabditis angaria</name>
    <dbReference type="NCBI Taxonomy" id="860376"/>
    <lineage>
        <taxon>Eukaryota</taxon>
        <taxon>Metazoa</taxon>
        <taxon>Ecdysozoa</taxon>
        <taxon>Nematoda</taxon>
        <taxon>Chromadorea</taxon>
        <taxon>Rhabditida</taxon>
        <taxon>Rhabditina</taxon>
        <taxon>Rhabditomorpha</taxon>
        <taxon>Rhabditoidea</taxon>
        <taxon>Rhabditidae</taxon>
        <taxon>Peloderinae</taxon>
        <taxon>Caenorhabditis</taxon>
    </lineage>
</organism>
<keyword evidence="3" id="KW-1185">Reference proteome</keyword>
<keyword evidence="1" id="KW-0732">Signal</keyword>
<dbReference type="EMBL" id="CANHGI010000002">
    <property type="protein sequence ID" value="CAI5443424.1"/>
    <property type="molecule type" value="Genomic_DNA"/>
</dbReference>
<accession>A0A9P1MX18</accession>
<feature type="signal peptide" evidence="1">
    <location>
        <begin position="1"/>
        <end position="19"/>
    </location>
</feature>
<evidence type="ECO:0000313" key="3">
    <source>
        <dbReference type="Proteomes" id="UP001152747"/>
    </source>
</evidence>
<dbReference type="AlphaFoldDB" id="A0A9P1MX18"/>
<dbReference type="Proteomes" id="UP001152747">
    <property type="component" value="Unassembled WGS sequence"/>
</dbReference>